<feature type="domain" description="NB-ARC" evidence="3">
    <location>
        <begin position="1"/>
        <end position="121"/>
    </location>
</feature>
<feature type="domain" description="R13L1/DRL21-like LRR repeat region" evidence="5">
    <location>
        <begin position="467"/>
        <end position="580"/>
    </location>
</feature>
<dbReference type="InterPro" id="IPR056789">
    <property type="entry name" value="LRR_R13L1-DRL21"/>
</dbReference>
<evidence type="ECO:0000259" key="5">
    <source>
        <dbReference type="Pfam" id="PF25019"/>
    </source>
</evidence>
<dbReference type="Pfam" id="PF00931">
    <property type="entry name" value="NB-ARC"/>
    <property type="match status" value="1"/>
</dbReference>
<name>A0A9R0SQM4_TRITD</name>
<dbReference type="Pfam" id="PF23559">
    <property type="entry name" value="WHD_DRP"/>
    <property type="match status" value="1"/>
</dbReference>
<keyword evidence="7" id="KW-1185">Reference proteome</keyword>
<dbReference type="AlphaFoldDB" id="A0A9R0SQM4"/>
<evidence type="ECO:0008006" key="8">
    <source>
        <dbReference type="Google" id="ProtNLM"/>
    </source>
</evidence>
<evidence type="ECO:0000256" key="1">
    <source>
        <dbReference type="ARBA" id="ARBA00022614"/>
    </source>
</evidence>
<evidence type="ECO:0000259" key="3">
    <source>
        <dbReference type="Pfam" id="PF00931"/>
    </source>
</evidence>
<sequence length="1043" mass="117937">MWVSISRKVDVRRHTRDIIESASQGECPHIDNLDTLQRKLIDILQESGKFLLVLDDVWFEPDSESEWDQLLAPLISQHMGSKVLVTSRWDTFPAALCCEVCPLENMEDAQFLALFKHHAFSGPQIRNPQLREKLEDFAEQIAKRLGQSPLAAKVVGSQLKQKTHINAWKDALTIKIDKLGEPMRALLWSYKKLDPCLQRCFLYCSLFPKGHKYVIHDLVYLWMGEGLVDSCDQNKRVEDIGRDCFNEMISVSLFQPVSGKDTPKYVGPCYVMHDLLHELAESLSKEDYFRLEDDKVTKIPSTVRFLSIRVGSMQKHKQSICQLHHLRTIICIDPLMDDLSDLFNQILQNLKKLRVLSLSFYNSSKLPESIGELKHLRYLNIIRTLISELPRSLCTLYHLQLLLLNVKVDSFPEKLCNLRKLRHVIRLGNRIDMSNKESRPQIRNIGKLTSLQQIEVFSVQKEKGYELQQLREMNEIRGSLCVTNLENVTGKDQALEAKLHQKSHLGGLKLLWSCENSTNAEDNLHLEILEGLMPPPQLKHLKICGYKYPKYPCWLIDGSYFENLKSLAFVDCSALQCLPSNACLFENCSSLVLRNVPNLKTLPCLPLGLKLLEVDKCPLLIFICNDELEHHNIMRGNNLASHLGLIWDVDSGKNIRRALSLEHSFLKQLVILMHADVSHVQNLESALKRKKDEILVKEDIIKAWIDCHEQMIGLVYGRSIGLPLVPPSGLHELSLSSCSITDGALAVCLDGLASLESLSLEMIMTLTTLPSEELLQHLTKLDRMSIKYFWCLRSLGGLRAATSLSDVRLSSCPSLELTHGAECLPLSLEKLCIDNCVLAADFLCTDWPKMNAIEIGNCRSTACLSVGSLNSLKSFSLEHLPDLCMIEGLSSLQLHTVNLIDVPKLTPECISQFRVKHSLTVSCPVILNNMLSGEGFTVPASLSLYGCKEQFISYEESVDFTSIKRLKFWGCQMISLPTNLKCFPNLTNLVIDNCPRLSALPDLPSSLLGISVWGCSKLLKESCRAPDGESWPKIAHIRWKTIC</sequence>
<dbReference type="PANTHER" id="PTHR36766:SF60">
    <property type="entry name" value="NB-ARC DOMAIN-CONTAINING PROTEIN"/>
    <property type="match status" value="1"/>
</dbReference>
<dbReference type="PANTHER" id="PTHR36766">
    <property type="entry name" value="PLANT BROAD-SPECTRUM MILDEW RESISTANCE PROTEIN RPW8"/>
    <property type="match status" value="1"/>
</dbReference>
<dbReference type="Gene3D" id="3.40.50.300">
    <property type="entry name" value="P-loop containing nucleotide triphosphate hydrolases"/>
    <property type="match status" value="1"/>
</dbReference>
<proteinExistence type="predicted"/>
<feature type="domain" description="Disease resistance protein winged helix" evidence="4">
    <location>
        <begin position="206"/>
        <end position="280"/>
    </location>
</feature>
<dbReference type="SUPFAM" id="SSF52540">
    <property type="entry name" value="P-loop containing nucleoside triphosphate hydrolases"/>
    <property type="match status" value="1"/>
</dbReference>
<dbReference type="InterPro" id="IPR032675">
    <property type="entry name" value="LRR_dom_sf"/>
</dbReference>
<dbReference type="Gramene" id="TRITD4Av1G259180.9">
    <property type="protein sequence ID" value="TRITD4Av1G259180.9"/>
    <property type="gene ID" value="TRITD4Av1G259180"/>
</dbReference>
<dbReference type="GO" id="GO:0043531">
    <property type="term" value="F:ADP binding"/>
    <property type="evidence" value="ECO:0007669"/>
    <property type="project" value="InterPro"/>
</dbReference>
<reference evidence="6 7" key="1">
    <citation type="submission" date="2017-09" db="EMBL/GenBank/DDBJ databases">
        <authorList>
            <consortium name="International Durum Wheat Genome Sequencing Consortium (IDWGSC)"/>
            <person name="Milanesi L."/>
        </authorList>
    </citation>
    <scope>NUCLEOTIDE SEQUENCE [LARGE SCALE GENOMIC DNA]</scope>
    <source>
        <strain evidence="7">cv. Svevo</strain>
    </source>
</reference>
<gene>
    <name evidence="6" type="ORF">TRITD_4Av1G259180</name>
</gene>
<organism evidence="6 7">
    <name type="scientific">Triticum turgidum subsp. durum</name>
    <name type="common">Durum wheat</name>
    <name type="synonym">Triticum durum</name>
    <dbReference type="NCBI Taxonomy" id="4567"/>
    <lineage>
        <taxon>Eukaryota</taxon>
        <taxon>Viridiplantae</taxon>
        <taxon>Streptophyta</taxon>
        <taxon>Embryophyta</taxon>
        <taxon>Tracheophyta</taxon>
        <taxon>Spermatophyta</taxon>
        <taxon>Magnoliopsida</taxon>
        <taxon>Liliopsida</taxon>
        <taxon>Poales</taxon>
        <taxon>Poaceae</taxon>
        <taxon>BOP clade</taxon>
        <taxon>Pooideae</taxon>
        <taxon>Triticodae</taxon>
        <taxon>Triticeae</taxon>
        <taxon>Triticinae</taxon>
        <taxon>Triticum</taxon>
    </lineage>
</organism>
<dbReference type="InterPro" id="IPR036388">
    <property type="entry name" value="WH-like_DNA-bd_sf"/>
</dbReference>
<dbReference type="Pfam" id="PF25019">
    <property type="entry name" value="LRR_R13L1-DRL21"/>
    <property type="match status" value="1"/>
</dbReference>
<dbReference type="Proteomes" id="UP000324705">
    <property type="component" value="Chromosome 4A"/>
</dbReference>
<protein>
    <recommendedName>
        <fullName evidence="8">NB-ARC domain-containing protein</fullName>
    </recommendedName>
</protein>
<accession>A0A9R0SQM4</accession>
<dbReference type="SUPFAM" id="SSF52058">
    <property type="entry name" value="L domain-like"/>
    <property type="match status" value="2"/>
</dbReference>
<keyword evidence="2" id="KW-0611">Plant defense</keyword>
<evidence type="ECO:0000313" key="7">
    <source>
        <dbReference type="Proteomes" id="UP000324705"/>
    </source>
</evidence>
<dbReference type="GO" id="GO:0006952">
    <property type="term" value="P:defense response"/>
    <property type="evidence" value="ECO:0007669"/>
    <property type="project" value="UniProtKB-KW"/>
</dbReference>
<evidence type="ECO:0000259" key="4">
    <source>
        <dbReference type="Pfam" id="PF23559"/>
    </source>
</evidence>
<keyword evidence="1" id="KW-0433">Leucine-rich repeat</keyword>
<dbReference type="InterPro" id="IPR027417">
    <property type="entry name" value="P-loop_NTPase"/>
</dbReference>
<evidence type="ECO:0000313" key="6">
    <source>
        <dbReference type="EMBL" id="VAH99766.1"/>
    </source>
</evidence>
<dbReference type="InterPro" id="IPR058922">
    <property type="entry name" value="WHD_DRP"/>
</dbReference>
<dbReference type="Gene3D" id="3.80.10.10">
    <property type="entry name" value="Ribonuclease Inhibitor"/>
    <property type="match status" value="2"/>
</dbReference>
<dbReference type="Gene3D" id="1.10.10.10">
    <property type="entry name" value="Winged helix-like DNA-binding domain superfamily/Winged helix DNA-binding domain"/>
    <property type="match status" value="1"/>
</dbReference>
<dbReference type="InterPro" id="IPR002182">
    <property type="entry name" value="NB-ARC"/>
</dbReference>
<evidence type="ECO:0000256" key="2">
    <source>
        <dbReference type="ARBA" id="ARBA00022821"/>
    </source>
</evidence>
<dbReference type="EMBL" id="LT934117">
    <property type="protein sequence ID" value="VAH99766.1"/>
    <property type="molecule type" value="Genomic_DNA"/>
</dbReference>
<dbReference type="PRINTS" id="PR00364">
    <property type="entry name" value="DISEASERSIST"/>
</dbReference>